<sequence>MDLNSLFTKQADEVMHKTVGEDCELPYEVSDGKVIISEWKHCDKRVLTYRDDKIDENLQDESFRNRVELVDPFMTSLNVGIKLQNLTLEDAGRYFCEGLIQTPDNNREFFAHSFDLFVSEQITQATVLLTVRPNRQHFSRWDAVSLSCSSDDTGSWDIMRDTSTAVESCGVHWGKSKGSVCKVEALVSEDSGLYWCERDGHRSAPVRITVHKDFNPVMDLVPTSVSETPPPSTEAPPPSSQTPPLSQRTLGMALLCHLLVLCPYVVSTALLVSLCRHTRSEDAPPPVTRDYDITGVVTEYDF</sequence>
<feature type="compositionally biased region" description="Pro residues" evidence="1">
    <location>
        <begin position="228"/>
        <end position="241"/>
    </location>
</feature>
<dbReference type="AlphaFoldDB" id="A0AAW0NVW8"/>
<feature type="domain" description="Immunoglobulin" evidence="2">
    <location>
        <begin position="133"/>
        <end position="211"/>
    </location>
</feature>
<dbReference type="InterPro" id="IPR003599">
    <property type="entry name" value="Ig_sub"/>
</dbReference>
<protein>
    <recommendedName>
        <fullName evidence="2">Immunoglobulin domain-containing protein</fullName>
    </recommendedName>
</protein>
<feature type="region of interest" description="Disordered" evidence="1">
    <location>
        <begin position="220"/>
        <end position="246"/>
    </location>
</feature>
<keyword evidence="4" id="KW-1185">Reference proteome</keyword>
<evidence type="ECO:0000259" key="2">
    <source>
        <dbReference type="SMART" id="SM00409"/>
    </source>
</evidence>
<organism evidence="3 4">
    <name type="scientific">Mugilogobius chulae</name>
    <name type="common">yellowstripe goby</name>
    <dbReference type="NCBI Taxonomy" id="88201"/>
    <lineage>
        <taxon>Eukaryota</taxon>
        <taxon>Metazoa</taxon>
        <taxon>Chordata</taxon>
        <taxon>Craniata</taxon>
        <taxon>Vertebrata</taxon>
        <taxon>Euteleostomi</taxon>
        <taxon>Actinopterygii</taxon>
        <taxon>Neopterygii</taxon>
        <taxon>Teleostei</taxon>
        <taxon>Neoteleostei</taxon>
        <taxon>Acanthomorphata</taxon>
        <taxon>Gobiaria</taxon>
        <taxon>Gobiiformes</taxon>
        <taxon>Gobioidei</taxon>
        <taxon>Gobiidae</taxon>
        <taxon>Gobionellinae</taxon>
        <taxon>Mugilogobius</taxon>
    </lineage>
</organism>
<proteinExistence type="predicted"/>
<evidence type="ECO:0000313" key="3">
    <source>
        <dbReference type="EMBL" id="KAK7910097.1"/>
    </source>
</evidence>
<evidence type="ECO:0000313" key="4">
    <source>
        <dbReference type="Proteomes" id="UP001460270"/>
    </source>
</evidence>
<dbReference type="EMBL" id="JBBPFD010000010">
    <property type="protein sequence ID" value="KAK7910097.1"/>
    <property type="molecule type" value="Genomic_DNA"/>
</dbReference>
<gene>
    <name evidence="3" type="ORF">WMY93_014781</name>
</gene>
<comment type="caution">
    <text evidence="3">The sequence shown here is derived from an EMBL/GenBank/DDBJ whole genome shotgun (WGS) entry which is preliminary data.</text>
</comment>
<dbReference type="Proteomes" id="UP001460270">
    <property type="component" value="Unassembled WGS sequence"/>
</dbReference>
<dbReference type="Gene3D" id="2.60.40.10">
    <property type="entry name" value="Immunoglobulins"/>
    <property type="match status" value="2"/>
</dbReference>
<accession>A0AAW0NVW8</accession>
<dbReference type="InterPro" id="IPR013783">
    <property type="entry name" value="Ig-like_fold"/>
</dbReference>
<name>A0AAW0NVW8_9GOBI</name>
<reference evidence="4" key="1">
    <citation type="submission" date="2024-04" db="EMBL/GenBank/DDBJ databases">
        <title>Salinicola lusitanus LLJ914,a marine bacterium isolated from the Okinawa Trough.</title>
        <authorList>
            <person name="Li J."/>
        </authorList>
    </citation>
    <scope>NUCLEOTIDE SEQUENCE [LARGE SCALE GENOMIC DNA]</scope>
</reference>
<dbReference type="SUPFAM" id="SSF48726">
    <property type="entry name" value="Immunoglobulin"/>
    <property type="match status" value="1"/>
</dbReference>
<dbReference type="SMART" id="SM00409">
    <property type="entry name" value="IG"/>
    <property type="match status" value="2"/>
</dbReference>
<feature type="domain" description="Immunoglobulin" evidence="2">
    <location>
        <begin position="12"/>
        <end position="119"/>
    </location>
</feature>
<evidence type="ECO:0000256" key="1">
    <source>
        <dbReference type="SAM" id="MobiDB-lite"/>
    </source>
</evidence>
<dbReference type="InterPro" id="IPR036179">
    <property type="entry name" value="Ig-like_dom_sf"/>
</dbReference>